<dbReference type="Proteomes" id="UP001431693">
    <property type="component" value="Unassembled WGS sequence"/>
</dbReference>
<protein>
    <recommendedName>
        <fullName evidence="4">DUF5709 domain-containing protein</fullName>
    </recommendedName>
</protein>
<evidence type="ECO:0008006" key="4">
    <source>
        <dbReference type="Google" id="ProtNLM"/>
    </source>
</evidence>
<dbReference type="RefSeq" id="WP_283713517.1">
    <property type="nucleotide sequence ID" value="NZ_JASJEW010000004.1"/>
</dbReference>
<evidence type="ECO:0000313" key="3">
    <source>
        <dbReference type="Proteomes" id="UP001431693"/>
    </source>
</evidence>
<sequence>MKEKVNRSADRPWRGAEFDPDDQGPGHPTTDAPSETPVVEDRVDGQTEGLFAAALGNESVMLDSDSAAGEYLERDAEEARARVLATERSQDSAVAAVDLAAAVDEAGD</sequence>
<feature type="region of interest" description="Disordered" evidence="1">
    <location>
        <begin position="1"/>
        <end position="38"/>
    </location>
</feature>
<organism evidence="2 3">
    <name type="scientific">Kribbibacterium absianum</name>
    <dbReference type="NCBI Taxonomy" id="3044210"/>
    <lineage>
        <taxon>Bacteria</taxon>
        <taxon>Bacillati</taxon>
        <taxon>Actinomycetota</taxon>
        <taxon>Coriobacteriia</taxon>
        <taxon>Coriobacteriales</taxon>
        <taxon>Kribbibacteriaceae</taxon>
        <taxon>Kribbibacterium</taxon>
    </lineage>
</organism>
<gene>
    <name evidence="2" type="ORF">QJ043_09160</name>
</gene>
<keyword evidence="3" id="KW-1185">Reference proteome</keyword>
<accession>A0ABT6ZP03</accession>
<evidence type="ECO:0000256" key="1">
    <source>
        <dbReference type="SAM" id="MobiDB-lite"/>
    </source>
</evidence>
<dbReference type="EMBL" id="JASJEX010000005">
    <property type="protein sequence ID" value="MDJ1130243.1"/>
    <property type="molecule type" value="Genomic_DNA"/>
</dbReference>
<proteinExistence type="predicted"/>
<evidence type="ECO:0000313" key="2">
    <source>
        <dbReference type="EMBL" id="MDJ1130243.1"/>
    </source>
</evidence>
<feature type="compositionally biased region" description="Basic and acidic residues" evidence="1">
    <location>
        <begin position="1"/>
        <end position="17"/>
    </location>
</feature>
<name>A0ABT6ZP03_9ACTN</name>
<comment type="caution">
    <text evidence="2">The sequence shown here is derived from an EMBL/GenBank/DDBJ whole genome shotgun (WGS) entry which is preliminary data.</text>
</comment>
<reference evidence="2" key="1">
    <citation type="submission" date="2023-05" db="EMBL/GenBank/DDBJ databases">
        <title>[olsenella] sp. nov., isolated from a pig farm feces dump.</title>
        <authorList>
            <person name="Chang Y.-H."/>
        </authorList>
    </citation>
    <scope>NUCLEOTIDE SEQUENCE</scope>
    <source>
        <strain evidence="2">YH-ols2217</strain>
    </source>
</reference>